<dbReference type="EMBL" id="JAVJIU010000003">
    <property type="protein sequence ID" value="MDR5590729.1"/>
    <property type="molecule type" value="Genomic_DNA"/>
</dbReference>
<dbReference type="Gene3D" id="2.40.440.10">
    <property type="entry name" value="L,D-transpeptidase catalytic domain-like"/>
    <property type="match status" value="1"/>
</dbReference>
<dbReference type="Pfam" id="PF03734">
    <property type="entry name" value="YkuD"/>
    <property type="match status" value="1"/>
</dbReference>
<keyword evidence="3 10" id="KW-0808">Transferase</keyword>
<evidence type="ECO:0000259" key="9">
    <source>
        <dbReference type="PROSITE" id="PS52029"/>
    </source>
</evidence>
<feature type="domain" description="L,D-TPase catalytic" evidence="9">
    <location>
        <begin position="131"/>
        <end position="252"/>
    </location>
</feature>
<evidence type="ECO:0000313" key="11">
    <source>
        <dbReference type="Proteomes" id="UP001257234"/>
    </source>
</evidence>
<proteinExistence type="inferred from homology"/>
<dbReference type="CDD" id="cd16913">
    <property type="entry name" value="YkuD_like"/>
    <property type="match status" value="1"/>
</dbReference>
<evidence type="ECO:0000256" key="4">
    <source>
        <dbReference type="ARBA" id="ARBA00022960"/>
    </source>
</evidence>
<dbReference type="InterPro" id="IPR038063">
    <property type="entry name" value="Transpep_catalytic_dom"/>
</dbReference>
<comment type="pathway">
    <text evidence="1 7">Cell wall biogenesis; peptidoglycan biosynthesis.</text>
</comment>
<keyword evidence="6 7" id="KW-0961">Cell wall biogenesis/degradation</keyword>
<accession>A0ABU1EQQ7</accession>
<feature type="chain" id="PRO_5046314245" evidence="8">
    <location>
        <begin position="22"/>
        <end position="312"/>
    </location>
</feature>
<feature type="active site" description="Nucleophile" evidence="7">
    <location>
        <position position="217"/>
    </location>
</feature>
<evidence type="ECO:0000256" key="8">
    <source>
        <dbReference type="SAM" id="SignalP"/>
    </source>
</evidence>
<sequence>MKSFNALRKLSLLFVSSMLFYACNSNTQVVEPSASQPEEISMRNPVIKKDPKIFRKDISYTIDSLKTRQQIDSLVNTYSEVELKNILALNRIEKSRLRPDRPIVIPDCPSDELNTYSPFPESVNFLQCIPKTVLISQRVQAFGLYENGELVKWGPVSTGKNSTRTPNGLNYGNYKAKRKISTVDESWILPYYFNFMNFEGVGVHQYALPGYPASHGCVRLYMDDAKYIFDWADMWDVEGSKIARNGTPFMVFGEYDYSSDKPWMNLTQSMKANDLTQEEINTLEGYIQKYQSDPKNFHNIASKNAEAELAKA</sequence>
<evidence type="ECO:0000256" key="1">
    <source>
        <dbReference type="ARBA" id="ARBA00004752"/>
    </source>
</evidence>
<evidence type="ECO:0000256" key="5">
    <source>
        <dbReference type="ARBA" id="ARBA00022984"/>
    </source>
</evidence>
<dbReference type="EC" id="2.-.-.-" evidence="10"/>
<evidence type="ECO:0000256" key="3">
    <source>
        <dbReference type="ARBA" id="ARBA00022679"/>
    </source>
</evidence>
<feature type="signal peptide" evidence="8">
    <location>
        <begin position="1"/>
        <end position="21"/>
    </location>
</feature>
<dbReference type="InterPro" id="IPR005490">
    <property type="entry name" value="LD_TPept_cat_dom"/>
</dbReference>
<evidence type="ECO:0000313" key="10">
    <source>
        <dbReference type="EMBL" id="MDR5590729.1"/>
    </source>
</evidence>
<keyword evidence="4 7" id="KW-0133">Cell shape</keyword>
<dbReference type="Proteomes" id="UP001257234">
    <property type="component" value="Unassembled WGS sequence"/>
</dbReference>
<evidence type="ECO:0000256" key="6">
    <source>
        <dbReference type="ARBA" id="ARBA00023316"/>
    </source>
</evidence>
<dbReference type="GO" id="GO:0016740">
    <property type="term" value="F:transferase activity"/>
    <property type="evidence" value="ECO:0007669"/>
    <property type="project" value="UniProtKB-KW"/>
</dbReference>
<feature type="active site" description="Proton donor/acceptor" evidence="7">
    <location>
        <position position="204"/>
    </location>
</feature>
<dbReference type="PANTHER" id="PTHR30582">
    <property type="entry name" value="L,D-TRANSPEPTIDASE"/>
    <property type="match status" value="1"/>
</dbReference>
<dbReference type="PROSITE" id="PS51257">
    <property type="entry name" value="PROKAR_LIPOPROTEIN"/>
    <property type="match status" value="1"/>
</dbReference>
<evidence type="ECO:0000256" key="7">
    <source>
        <dbReference type="PROSITE-ProRule" id="PRU01373"/>
    </source>
</evidence>
<dbReference type="SUPFAM" id="SSF141523">
    <property type="entry name" value="L,D-transpeptidase catalytic domain-like"/>
    <property type="match status" value="1"/>
</dbReference>
<gene>
    <name evidence="10" type="ORF">RE431_08755</name>
</gene>
<comment type="similarity">
    <text evidence="2">Belongs to the YkuD family.</text>
</comment>
<keyword evidence="8" id="KW-0732">Signal</keyword>
<dbReference type="RefSeq" id="WP_309561605.1">
    <property type="nucleotide sequence ID" value="NZ_JAVJIU010000003.1"/>
</dbReference>
<keyword evidence="5 7" id="KW-0573">Peptidoglycan synthesis</keyword>
<evidence type="ECO:0000256" key="2">
    <source>
        <dbReference type="ARBA" id="ARBA00005992"/>
    </source>
</evidence>
<protein>
    <submittedName>
        <fullName evidence="10">L,D-transpeptidase</fullName>
        <ecNumber evidence="10">2.-.-.-</ecNumber>
    </submittedName>
</protein>
<organism evidence="10 11">
    <name type="scientific">Christiangramia sediminicola</name>
    <dbReference type="NCBI Taxonomy" id="3073267"/>
    <lineage>
        <taxon>Bacteria</taxon>
        <taxon>Pseudomonadati</taxon>
        <taxon>Bacteroidota</taxon>
        <taxon>Flavobacteriia</taxon>
        <taxon>Flavobacteriales</taxon>
        <taxon>Flavobacteriaceae</taxon>
        <taxon>Christiangramia</taxon>
    </lineage>
</organism>
<reference evidence="11" key="1">
    <citation type="submission" date="2023-07" db="EMBL/GenBank/DDBJ databases">
        <title>Christiangramia sp. SM2212., a novel bacterium of the family Flavobacteriaceae isolated from the sea sediment.</title>
        <authorList>
            <person name="Wang J."/>
            <person name="Zhang X."/>
        </authorList>
    </citation>
    <scope>NUCLEOTIDE SEQUENCE [LARGE SCALE GENOMIC DNA]</scope>
    <source>
        <strain evidence="11">SM2212</strain>
    </source>
</reference>
<keyword evidence="11" id="KW-1185">Reference proteome</keyword>
<dbReference type="PROSITE" id="PS52029">
    <property type="entry name" value="LD_TPASE"/>
    <property type="match status" value="1"/>
</dbReference>
<dbReference type="PANTHER" id="PTHR30582:SF2">
    <property type="entry name" value="L,D-TRANSPEPTIDASE YCIB-RELATED"/>
    <property type="match status" value="1"/>
</dbReference>
<comment type="caution">
    <text evidence="10">The sequence shown here is derived from an EMBL/GenBank/DDBJ whole genome shotgun (WGS) entry which is preliminary data.</text>
</comment>
<dbReference type="InterPro" id="IPR050979">
    <property type="entry name" value="LD-transpeptidase"/>
</dbReference>
<name>A0ABU1EQQ7_9FLAO</name>